<dbReference type="Pfam" id="PF03704">
    <property type="entry name" value="BTAD"/>
    <property type="match status" value="1"/>
</dbReference>
<sequence>MQYDILGPVRVTDTRGGRFVSARKMQVLLVLLLIRARQVVSIDEAIAEIWGDNPPRRATAGIHVYISQLRKFLAQPGSRHNPILTRPPGYLFHLGDDEFDVDRFQELLHQGRRHLKEGRPENAVAAFETGLSLWRGPALGDLCDGPIIEGFATWLEETRLECVESLIEAQLSLGLHRELVGRLYSLTAQHPLRETFYRQLMLALCRSERQADALRTYQQARTRLNEELGLEPCRALRDLQQAILIADERLELPTAV</sequence>
<dbReference type="PANTHER" id="PTHR35807:SF1">
    <property type="entry name" value="TRANSCRIPTIONAL REGULATOR REDD"/>
    <property type="match status" value="1"/>
</dbReference>
<dbReference type="InterPro" id="IPR016032">
    <property type="entry name" value="Sig_transdc_resp-reg_C-effctor"/>
</dbReference>
<keyword evidence="3" id="KW-0805">Transcription regulation</keyword>
<dbReference type="SUPFAM" id="SSF48452">
    <property type="entry name" value="TPR-like"/>
    <property type="match status" value="1"/>
</dbReference>
<dbReference type="SUPFAM" id="SSF46894">
    <property type="entry name" value="C-terminal effector domain of the bipartite response regulators"/>
    <property type="match status" value="1"/>
</dbReference>
<comment type="caution">
    <text evidence="8">The sequence shown here is derived from an EMBL/GenBank/DDBJ whole genome shotgun (WGS) entry which is preliminary data.</text>
</comment>
<dbReference type="SMART" id="SM00862">
    <property type="entry name" value="Trans_reg_C"/>
    <property type="match status" value="1"/>
</dbReference>
<protein>
    <submittedName>
        <fullName evidence="8">AfsR/SARP family transcriptional regulator</fullName>
    </submittedName>
</protein>
<dbReference type="Gene3D" id="1.10.10.10">
    <property type="entry name" value="Winged helix-like DNA-binding domain superfamily/Winged helix DNA-binding domain"/>
    <property type="match status" value="1"/>
</dbReference>
<dbReference type="EMBL" id="JBEYBN010000130">
    <property type="protein sequence ID" value="MEU2272853.1"/>
    <property type="molecule type" value="Genomic_DNA"/>
</dbReference>
<keyword evidence="9" id="KW-1185">Reference proteome</keyword>
<feature type="domain" description="OmpR/PhoB-type" evidence="7">
    <location>
        <begin position="1"/>
        <end position="94"/>
    </location>
</feature>
<dbReference type="InterPro" id="IPR005158">
    <property type="entry name" value="BTAD"/>
</dbReference>
<dbReference type="PANTHER" id="PTHR35807">
    <property type="entry name" value="TRANSCRIPTIONAL REGULATOR REDD-RELATED"/>
    <property type="match status" value="1"/>
</dbReference>
<dbReference type="InterPro" id="IPR011990">
    <property type="entry name" value="TPR-like_helical_dom_sf"/>
</dbReference>
<dbReference type="Gene3D" id="1.25.40.10">
    <property type="entry name" value="Tetratricopeptide repeat domain"/>
    <property type="match status" value="1"/>
</dbReference>
<accession>A0ABV2Y9B0</accession>
<feature type="DNA-binding region" description="OmpR/PhoB-type" evidence="6">
    <location>
        <begin position="1"/>
        <end position="94"/>
    </location>
</feature>
<gene>
    <name evidence="8" type="ORF">ABZ568_41710</name>
</gene>
<organism evidence="8 9">
    <name type="scientific">Streptomyces olindensis</name>
    <dbReference type="NCBI Taxonomy" id="358823"/>
    <lineage>
        <taxon>Bacteria</taxon>
        <taxon>Bacillati</taxon>
        <taxon>Actinomycetota</taxon>
        <taxon>Actinomycetes</taxon>
        <taxon>Kitasatosporales</taxon>
        <taxon>Streptomycetaceae</taxon>
        <taxon>Streptomyces</taxon>
    </lineage>
</organism>
<evidence type="ECO:0000259" key="7">
    <source>
        <dbReference type="PROSITE" id="PS51755"/>
    </source>
</evidence>
<evidence type="ECO:0000256" key="6">
    <source>
        <dbReference type="PROSITE-ProRule" id="PRU01091"/>
    </source>
</evidence>
<evidence type="ECO:0000313" key="8">
    <source>
        <dbReference type="EMBL" id="MEU2272853.1"/>
    </source>
</evidence>
<dbReference type="RefSeq" id="WP_037764855.1">
    <property type="nucleotide sequence ID" value="NZ_JBEYBN010000130.1"/>
</dbReference>
<evidence type="ECO:0000313" key="9">
    <source>
        <dbReference type="Proteomes" id="UP001550603"/>
    </source>
</evidence>
<keyword evidence="5" id="KW-0804">Transcription</keyword>
<dbReference type="Proteomes" id="UP001550603">
    <property type="component" value="Unassembled WGS sequence"/>
</dbReference>
<dbReference type="InterPro" id="IPR001867">
    <property type="entry name" value="OmpR/PhoB-type_DNA-bd"/>
</dbReference>
<evidence type="ECO:0000256" key="2">
    <source>
        <dbReference type="ARBA" id="ARBA00023012"/>
    </source>
</evidence>
<dbReference type="CDD" id="cd15831">
    <property type="entry name" value="BTAD"/>
    <property type="match status" value="1"/>
</dbReference>
<dbReference type="Pfam" id="PF00486">
    <property type="entry name" value="Trans_reg_C"/>
    <property type="match status" value="1"/>
</dbReference>
<dbReference type="PROSITE" id="PS51755">
    <property type="entry name" value="OMPR_PHOB"/>
    <property type="match status" value="1"/>
</dbReference>
<keyword evidence="4 6" id="KW-0238">DNA-binding</keyword>
<comment type="similarity">
    <text evidence="1">Belongs to the AfsR/DnrI/RedD regulatory family.</text>
</comment>
<evidence type="ECO:0000256" key="3">
    <source>
        <dbReference type="ARBA" id="ARBA00023015"/>
    </source>
</evidence>
<name>A0ABV2Y9B0_9ACTN</name>
<dbReference type="InterPro" id="IPR051677">
    <property type="entry name" value="AfsR-DnrI-RedD_regulator"/>
</dbReference>
<proteinExistence type="inferred from homology"/>
<evidence type="ECO:0000256" key="1">
    <source>
        <dbReference type="ARBA" id="ARBA00005820"/>
    </source>
</evidence>
<dbReference type="InterPro" id="IPR036388">
    <property type="entry name" value="WH-like_DNA-bd_sf"/>
</dbReference>
<evidence type="ECO:0000256" key="4">
    <source>
        <dbReference type="ARBA" id="ARBA00023125"/>
    </source>
</evidence>
<reference evidence="8 9" key="1">
    <citation type="submission" date="2024-06" db="EMBL/GenBank/DDBJ databases">
        <title>The Natural Products Discovery Center: Release of the First 8490 Sequenced Strains for Exploring Actinobacteria Biosynthetic Diversity.</title>
        <authorList>
            <person name="Kalkreuter E."/>
            <person name="Kautsar S.A."/>
            <person name="Yang D."/>
            <person name="Bader C.D."/>
            <person name="Teijaro C.N."/>
            <person name="Fluegel L."/>
            <person name="Davis C.M."/>
            <person name="Simpson J.R."/>
            <person name="Lauterbach L."/>
            <person name="Steele A.D."/>
            <person name="Gui C."/>
            <person name="Meng S."/>
            <person name="Li G."/>
            <person name="Viehrig K."/>
            <person name="Ye F."/>
            <person name="Su P."/>
            <person name="Kiefer A.F."/>
            <person name="Nichols A."/>
            <person name="Cepeda A.J."/>
            <person name="Yan W."/>
            <person name="Fan B."/>
            <person name="Jiang Y."/>
            <person name="Adhikari A."/>
            <person name="Zheng C.-J."/>
            <person name="Schuster L."/>
            <person name="Cowan T.M."/>
            <person name="Smanski M.J."/>
            <person name="Chevrette M.G."/>
            <person name="De Carvalho L.P.S."/>
            <person name="Shen B."/>
        </authorList>
    </citation>
    <scope>NUCLEOTIDE SEQUENCE [LARGE SCALE GENOMIC DNA]</scope>
    <source>
        <strain evidence="8 9">NPDC019583</strain>
    </source>
</reference>
<keyword evidence="2" id="KW-0902">Two-component regulatory system</keyword>
<dbReference type="SMART" id="SM01043">
    <property type="entry name" value="BTAD"/>
    <property type="match status" value="1"/>
</dbReference>
<evidence type="ECO:0000256" key="5">
    <source>
        <dbReference type="ARBA" id="ARBA00023163"/>
    </source>
</evidence>